<proteinExistence type="predicted"/>
<accession>A0A1F6N478</accession>
<dbReference type="EMBL" id="MFQH01000003">
    <property type="protein sequence ID" value="OGH78691.1"/>
    <property type="molecule type" value="Genomic_DNA"/>
</dbReference>
<dbReference type="PANTHER" id="PTHR37467">
    <property type="entry name" value="EXPORTED CALCIUM-BINDING GLYCOPROTEIN-RELATED"/>
    <property type="match status" value="1"/>
</dbReference>
<dbReference type="PANTHER" id="PTHR37467:SF1">
    <property type="entry name" value="EXPORTED CALCIUM-BINDING GLYCOPROTEIN"/>
    <property type="match status" value="1"/>
</dbReference>
<organism evidence="1 2">
    <name type="scientific">Candidatus Magasanikbacteria bacterium RIFCSPLOWO2_01_FULL_40_15</name>
    <dbReference type="NCBI Taxonomy" id="1798686"/>
    <lineage>
        <taxon>Bacteria</taxon>
        <taxon>Candidatus Magasanikiibacteriota</taxon>
    </lineage>
</organism>
<protein>
    <submittedName>
        <fullName evidence="1">Uncharacterized protein</fullName>
    </submittedName>
</protein>
<dbReference type="InterPro" id="IPR053180">
    <property type="entry name" value="Ca-binding_acidic-repeat"/>
</dbReference>
<dbReference type="Proteomes" id="UP000177040">
    <property type="component" value="Unassembled WGS sequence"/>
</dbReference>
<comment type="caution">
    <text evidence="1">The sequence shown here is derived from an EMBL/GenBank/DDBJ whole genome shotgun (WGS) entry which is preliminary data.</text>
</comment>
<gene>
    <name evidence="1" type="ORF">A2983_04285</name>
</gene>
<dbReference type="AlphaFoldDB" id="A0A1F6N478"/>
<reference evidence="1 2" key="1">
    <citation type="journal article" date="2016" name="Nat. Commun.">
        <title>Thousands of microbial genomes shed light on interconnected biogeochemical processes in an aquifer system.</title>
        <authorList>
            <person name="Anantharaman K."/>
            <person name="Brown C.T."/>
            <person name="Hug L.A."/>
            <person name="Sharon I."/>
            <person name="Castelle C.J."/>
            <person name="Probst A.J."/>
            <person name="Thomas B.C."/>
            <person name="Singh A."/>
            <person name="Wilkins M.J."/>
            <person name="Karaoz U."/>
            <person name="Brodie E.L."/>
            <person name="Williams K.H."/>
            <person name="Hubbard S.S."/>
            <person name="Banfield J.F."/>
        </authorList>
    </citation>
    <scope>NUCLEOTIDE SEQUENCE [LARGE SCALE GENOMIC DNA]</scope>
</reference>
<name>A0A1F6N478_9BACT</name>
<evidence type="ECO:0000313" key="1">
    <source>
        <dbReference type="EMBL" id="OGH78691.1"/>
    </source>
</evidence>
<evidence type="ECO:0000313" key="2">
    <source>
        <dbReference type="Proteomes" id="UP000177040"/>
    </source>
</evidence>
<sequence length="194" mass="20886">MLIFAILTIGLGGLQLRNTIYGPFVIKATKNSLVGVSTNEETRLKNIDTDHDGLSDYDELNQYETSPYLPDTDSDEINDKMEIEKGTDPLCAEGDVCSLADAMPITPSSTIASPLINESLTPSNVLGITEKLSVQDTSQSKVELEELISNPAQLRTVLLSTGKIDAATLGKIDDVTLQKMAEKLFLNPGSVVSP</sequence>